<comment type="caution">
    <text evidence="1">The sequence shown here is derived from an EMBL/GenBank/DDBJ whole genome shotgun (WGS) entry which is preliminary data.</text>
</comment>
<proteinExistence type="predicted"/>
<reference evidence="1" key="1">
    <citation type="journal article" date="2015" name="Nature">
        <title>Complex archaea that bridge the gap between prokaryotes and eukaryotes.</title>
        <authorList>
            <person name="Spang A."/>
            <person name="Saw J.H."/>
            <person name="Jorgensen S.L."/>
            <person name="Zaremba-Niedzwiedzka K."/>
            <person name="Martijn J."/>
            <person name="Lind A.E."/>
            <person name="van Eijk R."/>
            <person name="Schleper C."/>
            <person name="Guy L."/>
            <person name="Ettema T.J."/>
        </authorList>
    </citation>
    <scope>NUCLEOTIDE SEQUENCE</scope>
</reference>
<sequence length="118" mass="12855">MDGICKGWGVSPEEGLSILIKDDATFGKIAAENPEALAELMNQPAIKAIVGIASPLKDVSEEWIKEKADILYEVMVEIRPNLARGIADSPGGKIWFYKSLTGLRDILFSTPKLSHVTD</sequence>
<dbReference type="AlphaFoldDB" id="A0A0F9LUB0"/>
<protein>
    <submittedName>
        <fullName evidence="1">Uncharacterized protein</fullName>
    </submittedName>
</protein>
<evidence type="ECO:0000313" key="1">
    <source>
        <dbReference type="EMBL" id="KKM67905.1"/>
    </source>
</evidence>
<organism evidence="1">
    <name type="scientific">marine sediment metagenome</name>
    <dbReference type="NCBI Taxonomy" id="412755"/>
    <lineage>
        <taxon>unclassified sequences</taxon>
        <taxon>metagenomes</taxon>
        <taxon>ecological metagenomes</taxon>
    </lineage>
</organism>
<gene>
    <name evidence="1" type="ORF">LCGC14_1466390</name>
</gene>
<name>A0A0F9LUB0_9ZZZZ</name>
<accession>A0A0F9LUB0</accession>
<dbReference type="EMBL" id="LAZR01010267">
    <property type="protein sequence ID" value="KKM67905.1"/>
    <property type="molecule type" value="Genomic_DNA"/>
</dbReference>